<dbReference type="PIRSF" id="PIRSF000538">
    <property type="entry name" value="GlpK"/>
    <property type="match status" value="1"/>
</dbReference>
<dbReference type="EMBL" id="CAJZ01000170">
    <property type="protein sequence ID" value="CCI83899.1"/>
    <property type="molecule type" value="Genomic_DNA"/>
</dbReference>
<feature type="binding site" evidence="10">
    <location>
        <position position="275"/>
    </location>
    <ligand>
        <name>ADP</name>
        <dbReference type="ChEBI" id="CHEBI:456216"/>
    </ligand>
</feature>
<dbReference type="Pfam" id="PF00370">
    <property type="entry name" value="FGGY_N"/>
    <property type="match status" value="1"/>
</dbReference>
<reference evidence="15 16" key="2">
    <citation type="submission" date="2012-08" db="EMBL/GenBank/DDBJ databases">
        <title>The Genome Sequence of Turicella otitidis ATCC 51513.</title>
        <authorList>
            <consortium name="The Broad Institute Genome Sequencing Platform"/>
            <person name="Earl A."/>
            <person name="Ward D."/>
            <person name="Feldgarden M."/>
            <person name="Gevers D."/>
            <person name="Huys G."/>
            <person name="Walker B."/>
            <person name="Young S.K."/>
            <person name="Zeng Q."/>
            <person name="Gargeya S."/>
            <person name="Fitzgerald M."/>
            <person name="Haas B."/>
            <person name="Abouelleil A."/>
            <person name="Alvarado L."/>
            <person name="Arachchi H.M."/>
            <person name="Berlin A.M."/>
            <person name="Chapman S.B."/>
            <person name="Goldberg J."/>
            <person name="Griggs A."/>
            <person name="Gujja S."/>
            <person name="Hansen M."/>
            <person name="Howarth C."/>
            <person name="Imamovic A."/>
            <person name="Larimer J."/>
            <person name="McCowen C."/>
            <person name="Montmayeur A."/>
            <person name="Murphy C."/>
            <person name="Neiman D."/>
            <person name="Pearson M."/>
            <person name="Priest M."/>
            <person name="Roberts A."/>
            <person name="Saif S."/>
            <person name="Shea T."/>
            <person name="Sisk P."/>
            <person name="Sykes S."/>
            <person name="Wortman J."/>
            <person name="Nusbaum C."/>
            <person name="Birren B."/>
        </authorList>
    </citation>
    <scope>NUCLEOTIDE SEQUENCE [LARGE SCALE GENOMIC DNA]</scope>
    <source>
        <strain evidence="15 16">ATCC 51513</strain>
    </source>
</reference>
<evidence type="ECO:0000256" key="11">
    <source>
        <dbReference type="RuleBase" id="RU003733"/>
    </source>
</evidence>
<reference evidence="14 17" key="1">
    <citation type="journal article" date="2012" name="J. Bacteriol.">
        <title>Draft Genome Sequence of Turicella otitidis ATCC 51513, Isolated from Middle Ear Fluid from a Child with Otitis Media.</title>
        <authorList>
            <person name="Brinkrolf K."/>
            <person name="Schneider J."/>
            <person name="Knecht M."/>
            <person name="Ruckert C."/>
            <person name="Tauch A."/>
        </authorList>
    </citation>
    <scope>NUCLEOTIDE SEQUENCE [LARGE SCALE GENOMIC DNA]</scope>
    <source>
        <strain evidence="14 17">ATCC 51513</strain>
    </source>
</reference>
<dbReference type="GO" id="GO:0019563">
    <property type="term" value="P:glycerol catabolic process"/>
    <property type="evidence" value="ECO:0007669"/>
    <property type="project" value="UniProtKB-UniRule"/>
</dbReference>
<keyword evidence="6 10" id="KW-0319">Glycerol metabolism</keyword>
<gene>
    <name evidence="10 14" type="primary">glpK</name>
    <name evidence="14" type="ORF">BN46_1174</name>
    <name evidence="15" type="ORF">HMPREF9719_01454</name>
</gene>
<comment type="function">
    <text evidence="9 10">Key enzyme in the regulation of glycerol uptake and metabolism. Catalyzes the phosphorylation of glycerol to yield sn-glycerol 3-phosphate.</text>
</comment>
<evidence type="ECO:0000256" key="9">
    <source>
        <dbReference type="ARBA" id="ARBA00054633"/>
    </source>
</evidence>
<accession>I7LCE9</accession>
<comment type="catalytic activity">
    <reaction evidence="8 10">
        <text>glycerol + ATP = sn-glycerol 3-phosphate + ADP + H(+)</text>
        <dbReference type="Rhea" id="RHEA:21644"/>
        <dbReference type="ChEBI" id="CHEBI:15378"/>
        <dbReference type="ChEBI" id="CHEBI:17754"/>
        <dbReference type="ChEBI" id="CHEBI:30616"/>
        <dbReference type="ChEBI" id="CHEBI:57597"/>
        <dbReference type="ChEBI" id="CHEBI:456216"/>
        <dbReference type="EC" id="2.7.1.30"/>
    </reaction>
</comment>
<evidence type="ECO:0000256" key="3">
    <source>
        <dbReference type="ARBA" id="ARBA00022679"/>
    </source>
</evidence>
<feature type="binding site" evidence="10">
    <location>
        <position position="319"/>
    </location>
    <ligand>
        <name>ATP</name>
        <dbReference type="ChEBI" id="CHEBI:30616"/>
    </ligand>
</feature>
<dbReference type="InterPro" id="IPR018485">
    <property type="entry name" value="FGGY_C"/>
</dbReference>
<evidence type="ECO:0000256" key="6">
    <source>
        <dbReference type="ARBA" id="ARBA00022798"/>
    </source>
</evidence>
<evidence type="ECO:0000313" key="14">
    <source>
        <dbReference type="EMBL" id="CCI83899.1"/>
    </source>
</evidence>
<evidence type="ECO:0000313" key="16">
    <source>
        <dbReference type="Proteomes" id="UP000006078"/>
    </source>
</evidence>
<sequence>MSNHSYVVAVDQGTTSTRCVVVDEDGAVVSSGQLEHRQILPAAGWVEHDPLEIWQNTRRAIADALAEADIARGQISAFGLANQRETTVVWDRYTGRPVGNAIVWQDTRTEQICEALAGEAGPGRWREKTGLLINSYSSGPKLRWILDNVPEAQERAERGELLFGTIDSWLVWNLTGGARGDHGRPALHVTDVTNASRTLMMNVRTLDWDDEILGELGIPRRMLPEIRPSVGEFGRLRGRDVLGGVPIGAVLGDQQSAMIGQGCLGEGDAKNTYGTGLFLLQNTGTTPTWSRHGLITTVCYQVAGEKPVYALEGSVSMGGALVQWLRDNLGILSSAAESESLARGAADNGGVYIVPAFSGLFAPRWRPDARGVIVGLTGYADKHHLARAVLEATAYQTKEVVDAMCADSGVPIGQLRADGGMTDNDLLMQFQADLLGIPVVRPADNGTTVLGAAYAAGFAVGYWPSLTAPRDGEPTTWHPAMPSAEAERLFADWNRAVERSYAWQPTAGG</sequence>
<dbReference type="OrthoDB" id="9805576at2"/>
<evidence type="ECO:0000256" key="4">
    <source>
        <dbReference type="ARBA" id="ARBA00022741"/>
    </source>
</evidence>
<feature type="binding site" evidence="10">
    <location>
        <position position="254"/>
    </location>
    <ligand>
        <name>glycerol</name>
        <dbReference type="ChEBI" id="CHEBI:17754"/>
    </ligand>
</feature>
<dbReference type="CDD" id="cd07769">
    <property type="entry name" value="ASKHA_NBD_FGGY_GK"/>
    <property type="match status" value="1"/>
</dbReference>
<dbReference type="RefSeq" id="WP_004601344.1">
    <property type="nucleotide sequence ID" value="NZ_HF541867.1"/>
</dbReference>
<dbReference type="EC" id="2.7.1.30" evidence="10"/>
<name>I7LCE9_9CORY</name>
<feature type="binding site" evidence="10">
    <location>
        <position position="14"/>
    </location>
    <ligand>
        <name>ADP</name>
        <dbReference type="ChEBI" id="CHEBI:456216"/>
    </ligand>
</feature>
<feature type="binding site" evidence="10">
    <location>
        <position position="275"/>
    </location>
    <ligand>
        <name>ATP</name>
        <dbReference type="ChEBI" id="CHEBI:30616"/>
    </ligand>
</feature>
<dbReference type="EMBL" id="AHAE01000069">
    <property type="protein sequence ID" value="EJZ81633.1"/>
    <property type="molecule type" value="Genomic_DNA"/>
</dbReference>
<dbReference type="PATRIC" id="fig|883169.3.peg.1400"/>
<dbReference type="UniPathway" id="UPA00618">
    <property type="reaction ID" value="UER00672"/>
</dbReference>
<dbReference type="GO" id="GO:0005829">
    <property type="term" value="C:cytosol"/>
    <property type="evidence" value="ECO:0007669"/>
    <property type="project" value="TreeGrafter"/>
</dbReference>
<evidence type="ECO:0000256" key="2">
    <source>
        <dbReference type="ARBA" id="ARBA00009156"/>
    </source>
</evidence>
<feature type="binding site" evidence="10">
    <location>
        <position position="420"/>
    </location>
    <ligand>
        <name>ATP</name>
        <dbReference type="ChEBI" id="CHEBI:30616"/>
    </ligand>
</feature>
<feature type="binding site" evidence="10">
    <location>
        <position position="15"/>
    </location>
    <ligand>
        <name>ATP</name>
        <dbReference type="ChEBI" id="CHEBI:30616"/>
    </ligand>
</feature>
<feature type="binding site" evidence="10">
    <location>
        <position position="18"/>
    </location>
    <ligand>
        <name>ADP</name>
        <dbReference type="ChEBI" id="CHEBI:456216"/>
    </ligand>
</feature>
<keyword evidence="16" id="KW-1185">Reference proteome</keyword>
<dbReference type="Proteomes" id="UP000011016">
    <property type="component" value="Unassembled WGS sequence"/>
</dbReference>
<comment type="pathway">
    <text evidence="1 10">Polyol metabolism; glycerol degradation via glycerol kinase pathway; sn-glycerol 3-phosphate from glycerol: step 1/1.</text>
</comment>
<comment type="caution">
    <text evidence="14">The sequence shown here is derived from an EMBL/GenBank/DDBJ whole genome shotgun (WGS) entry which is preliminary data.</text>
</comment>
<feature type="binding site" evidence="10">
    <location>
        <position position="319"/>
    </location>
    <ligand>
        <name>ADP</name>
        <dbReference type="ChEBI" id="CHEBI:456216"/>
    </ligand>
</feature>
<evidence type="ECO:0000313" key="17">
    <source>
        <dbReference type="Proteomes" id="UP000011016"/>
    </source>
</evidence>
<dbReference type="InterPro" id="IPR018484">
    <property type="entry name" value="FGGY_N"/>
</dbReference>
<feature type="binding site" evidence="10">
    <location>
        <position position="85"/>
    </location>
    <ligand>
        <name>glycerol</name>
        <dbReference type="ChEBI" id="CHEBI:17754"/>
    </ligand>
</feature>
<protein>
    <recommendedName>
        <fullName evidence="10">Glycerol kinase</fullName>
        <ecNumber evidence="10">2.7.1.30</ecNumber>
    </recommendedName>
    <alternativeName>
        <fullName evidence="10">ATP:glycerol 3-phosphotransferase</fullName>
    </alternativeName>
    <alternativeName>
        <fullName evidence="10">Glycerokinase</fullName>
        <shortName evidence="10">GK</shortName>
    </alternativeName>
</protein>
<dbReference type="eggNOG" id="COG0554">
    <property type="taxonomic scope" value="Bacteria"/>
</dbReference>
<dbReference type="NCBIfam" id="TIGR01311">
    <property type="entry name" value="glycerol_kin"/>
    <property type="match status" value="1"/>
</dbReference>
<dbReference type="InterPro" id="IPR043129">
    <property type="entry name" value="ATPase_NBD"/>
</dbReference>
<feature type="binding site" evidence="10">
    <location>
        <position position="253"/>
    </location>
    <ligand>
        <name>sn-glycerol 3-phosphate</name>
        <dbReference type="ChEBI" id="CHEBI:57597"/>
    </ligand>
</feature>
<dbReference type="InterPro" id="IPR018483">
    <property type="entry name" value="Carb_kinase_FGGY_CS"/>
</dbReference>
<comment type="activity regulation">
    <text evidence="10">Inhibited by fructose 1,6-bisphosphate (FBP).</text>
</comment>
<evidence type="ECO:0000256" key="8">
    <source>
        <dbReference type="ARBA" id="ARBA00052101"/>
    </source>
</evidence>
<dbReference type="AlphaFoldDB" id="I7LCE9"/>
<evidence type="ECO:0000259" key="13">
    <source>
        <dbReference type="Pfam" id="PF02782"/>
    </source>
</evidence>
<feature type="domain" description="Carbohydrate kinase FGGY N-terminal" evidence="12">
    <location>
        <begin position="6"/>
        <end position="260"/>
    </location>
</feature>
<dbReference type="PROSITE" id="PS00445">
    <property type="entry name" value="FGGY_KINASES_2"/>
    <property type="match status" value="1"/>
</dbReference>
<dbReference type="PROSITE" id="PS00933">
    <property type="entry name" value="FGGY_KINASES_1"/>
    <property type="match status" value="1"/>
</dbReference>
<dbReference type="InterPro" id="IPR000577">
    <property type="entry name" value="Carb_kinase_FGGY"/>
</dbReference>
<feature type="binding site" evidence="10">
    <location>
        <position position="323"/>
    </location>
    <ligand>
        <name>ATP</name>
        <dbReference type="ChEBI" id="CHEBI:30616"/>
    </ligand>
</feature>
<feature type="binding site" evidence="10">
    <location>
        <position position="420"/>
    </location>
    <ligand>
        <name>ADP</name>
        <dbReference type="ChEBI" id="CHEBI:456216"/>
    </ligand>
</feature>
<feature type="domain" description="Carbohydrate kinase FGGY C-terminal" evidence="13">
    <location>
        <begin position="270"/>
        <end position="459"/>
    </location>
</feature>
<dbReference type="PANTHER" id="PTHR10196">
    <property type="entry name" value="SUGAR KINASE"/>
    <property type="match status" value="1"/>
</dbReference>
<evidence type="ECO:0000256" key="1">
    <source>
        <dbReference type="ARBA" id="ARBA00005190"/>
    </source>
</evidence>
<dbReference type="FunFam" id="3.30.420.40:FF:000007">
    <property type="entry name" value="Glycerol kinase"/>
    <property type="match status" value="1"/>
</dbReference>
<proteinExistence type="inferred from homology"/>
<feature type="binding site" evidence="10">
    <location>
        <position position="14"/>
    </location>
    <ligand>
        <name>ATP</name>
        <dbReference type="ChEBI" id="CHEBI:30616"/>
    </ligand>
</feature>
<dbReference type="Proteomes" id="UP000006078">
    <property type="component" value="Unassembled WGS sequence"/>
</dbReference>
<evidence type="ECO:0000313" key="15">
    <source>
        <dbReference type="EMBL" id="EJZ81633.1"/>
    </source>
</evidence>
<feature type="binding site" evidence="10">
    <location>
        <position position="136"/>
    </location>
    <ligand>
        <name>glycerol</name>
        <dbReference type="ChEBI" id="CHEBI:17754"/>
    </ligand>
</feature>
<dbReference type="HAMAP" id="MF_00186">
    <property type="entry name" value="Glycerol_kin"/>
    <property type="match status" value="1"/>
</dbReference>
<dbReference type="GO" id="GO:0006072">
    <property type="term" value="P:glycerol-3-phosphate metabolic process"/>
    <property type="evidence" value="ECO:0007669"/>
    <property type="project" value="InterPro"/>
</dbReference>
<evidence type="ECO:0000259" key="12">
    <source>
        <dbReference type="Pfam" id="PF00370"/>
    </source>
</evidence>
<evidence type="ECO:0000256" key="10">
    <source>
        <dbReference type="HAMAP-Rule" id="MF_00186"/>
    </source>
</evidence>
<dbReference type="SUPFAM" id="SSF53067">
    <property type="entry name" value="Actin-like ATPase domain"/>
    <property type="match status" value="2"/>
</dbReference>
<keyword evidence="5 10" id="KW-0418">Kinase</keyword>
<comment type="similarity">
    <text evidence="2 10 11">Belongs to the FGGY kinase family.</text>
</comment>
<dbReference type="PANTHER" id="PTHR10196:SF69">
    <property type="entry name" value="GLYCEROL KINASE"/>
    <property type="match status" value="1"/>
</dbReference>
<dbReference type="HOGENOM" id="CLU_009281_2_3_11"/>
<dbReference type="InterPro" id="IPR005999">
    <property type="entry name" value="Glycerol_kin"/>
</dbReference>
<keyword evidence="7 10" id="KW-0067">ATP-binding</keyword>
<evidence type="ECO:0000256" key="5">
    <source>
        <dbReference type="ARBA" id="ARBA00022777"/>
    </source>
</evidence>
<organism evidence="14 17">
    <name type="scientific">Corynebacterium otitidis ATCC 51513</name>
    <dbReference type="NCBI Taxonomy" id="883169"/>
    <lineage>
        <taxon>Bacteria</taxon>
        <taxon>Bacillati</taxon>
        <taxon>Actinomycetota</taxon>
        <taxon>Actinomycetes</taxon>
        <taxon>Mycobacteriales</taxon>
        <taxon>Corynebacteriaceae</taxon>
        <taxon>Corynebacterium</taxon>
    </lineage>
</organism>
<feature type="binding site" evidence="10">
    <location>
        <position position="84"/>
    </location>
    <ligand>
        <name>sn-glycerol 3-phosphate</name>
        <dbReference type="ChEBI" id="CHEBI:57597"/>
    </ligand>
</feature>
<feature type="binding site" evidence="10">
    <location>
        <position position="84"/>
    </location>
    <ligand>
        <name>glycerol</name>
        <dbReference type="ChEBI" id="CHEBI:17754"/>
    </ligand>
</feature>
<feature type="binding site" evidence="10">
    <location>
        <position position="16"/>
    </location>
    <ligand>
        <name>ATP</name>
        <dbReference type="ChEBI" id="CHEBI:30616"/>
    </ligand>
</feature>
<feature type="binding site" evidence="10">
    <location>
        <position position="253"/>
    </location>
    <ligand>
        <name>glycerol</name>
        <dbReference type="ChEBI" id="CHEBI:17754"/>
    </ligand>
</feature>
<dbReference type="GO" id="GO:0004370">
    <property type="term" value="F:glycerol kinase activity"/>
    <property type="evidence" value="ECO:0007669"/>
    <property type="project" value="UniProtKB-UniRule"/>
</dbReference>
<dbReference type="GO" id="GO:0005524">
    <property type="term" value="F:ATP binding"/>
    <property type="evidence" value="ECO:0007669"/>
    <property type="project" value="UniProtKB-UniRule"/>
</dbReference>
<evidence type="ECO:0000256" key="7">
    <source>
        <dbReference type="ARBA" id="ARBA00022840"/>
    </source>
</evidence>
<dbReference type="Pfam" id="PF02782">
    <property type="entry name" value="FGGY_C"/>
    <property type="match status" value="1"/>
</dbReference>
<feature type="binding site" evidence="10">
    <location>
        <position position="14"/>
    </location>
    <ligand>
        <name>sn-glycerol 3-phosphate</name>
        <dbReference type="ChEBI" id="CHEBI:57597"/>
    </ligand>
</feature>
<keyword evidence="4 10" id="KW-0547">Nucleotide-binding</keyword>
<feature type="binding site" evidence="10">
    <location>
        <position position="85"/>
    </location>
    <ligand>
        <name>sn-glycerol 3-phosphate</name>
        <dbReference type="ChEBI" id="CHEBI:57597"/>
    </ligand>
</feature>
<dbReference type="Gene3D" id="3.30.420.40">
    <property type="match status" value="2"/>
</dbReference>
<dbReference type="FunFam" id="3.30.420.40:FF:000008">
    <property type="entry name" value="Glycerol kinase"/>
    <property type="match status" value="1"/>
</dbReference>
<dbReference type="NCBIfam" id="NF000756">
    <property type="entry name" value="PRK00047.1"/>
    <property type="match status" value="1"/>
</dbReference>
<dbReference type="STRING" id="29321.AAV33_06015"/>
<feature type="binding site" evidence="10">
    <location>
        <position position="424"/>
    </location>
    <ligand>
        <name>ADP</name>
        <dbReference type="ChEBI" id="CHEBI:456216"/>
    </ligand>
</feature>
<keyword evidence="3 10" id="KW-0808">Transferase</keyword>
<feature type="binding site" evidence="10">
    <location>
        <position position="136"/>
    </location>
    <ligand>
        <name>sn-glycerol 3-phosphate</name>
        <dbReference type="ChEBI" id="CHEBI:57597"/>
    </ligand>
</feature>